<dbReference type="EMBL" id="KV744811">
    <property type="protein sequence ID" value="OCK85951.1"/>
    <property type="molecule type" value="Genomic_DNA"/>
</dbReference>
<reference evidence="2 3" key="1">
    <citation type="journal article" date="2016" name="Nat. Commun.">
        <title>Ectomycorrhizal ecology is imprinted in the genome of the dominant symbiotic fungus Cenococcum geophilum.</title>
        <authorList>
            <consortium name="DOE Joint Genome Institute"/>
            <person name="Peter M."/>
            <person name="Kohler A."/>
            <person name="Ohm R.A."/>
            <person name="Kuo A."/>
            <person name="Krutzmann J."/>
            <person name="Morin E."/>
            <person name="Arend M."/>
            <person name="Barry K.W."/>
            <person name="Binder M."/>
            <person name="Choi C."/>
            <person name="Clum A."/>
            <person name="Copeland A."/>
            <person name="Grisel N."/>
            <person name="Haridas S."/>
            <person name="Kipfer T."/>
            <person name="LaButti K."/>
            <person name="Lindquist E."/>
            <person name="Lipzen A."/>
            <person name="Maire R."/>
            <person name="Meier B."/>
            <person name="Mihaltcheva S."/>
            <person name="Molinier V."/>
            <person name="Murat C."/>
            <person name="Poggeler S."/>
            <person name="Quandt C.A."/>
            <person name="Sperisen C."/>
            <person name="Tritt A."/>
            <person name="Tisserant E."/>
            <person name="Crous P.W."/>
            <person name="Henrissat B."/>
            <person name="Nehls U."/>
            <person name="Egli S."/>
            <person name="Spatafora J.W."/>
            <person name="Grigoriev I.V."/>
            <person name="Martin F.M."/>
        </authorList>
    </citation>
    <scope>NUCLEOTIDE SEQUENCE [LARGE SCALE GENOMIC DNA]</scope>
    <source>
        <strain evidence="2 3">CBS 459.81</strain>
    </source>
</reference>
<dbReference type="Proteomes" id="UP000250266">
    <property type="component" value="Unassembled WGS sequence"/>
</dbReference>
<gene>
    <name evidence="2" type="ORF">K432DRAFT_421400</name>
</gene>
<evidence type="ECO:0000256" key="1">
    <source>
        <dbReference type="SAM" id="MobiDB-lite"/>
    </source>
</evidence>
<sequence>MSPVHFTAFDQSIAHGFGTQQTIGTLLFFDGVSAALFRDIITQSLSGLSDKAWVPMAGASELWAGVKPSTKSAAPWHEIITHLSATHLNVWQPRYNHVCKKGKKGKKGKKDKKGKKGKKDKRGKKDKIQGAMAINSLNVSQARGEIVGFLMIANLTTANEIVYSDVVNTAR</sequence>
<evidence type="ECO:0000313" key="3">
    <source>
        <dbReference type="Proteomes" id="UP000250266"/>
    </source>
</evidence>
<evidence type="ECO:0000313" key="2">
    <source>
        <dbReference type="EMBL" id="OCK85951.1"/>
    </source>
</evidence>
<proteinExistence type="predicted"/>
<dbReference type="AlphaFoldDB" id="A0A8E2EL10"/>
<accession>A0A8E2EL10</accession>
<feature type="compositionally biased region" description="Basic residues" evidence="1">
    <location>
        <begin position="99"/>
        <end position="125"/>
    </location>
</feature>
<name>A0A8E2EL10_9PEZI</name>
<protein>
    <submittedName>
        <fullName evidence="2">Uncharacterized protein</fullName>
    </submittedName>
</protein>
<keyword evidence="3" id="KW-1185">Reference proteome</keyword>
<organism evidence="2 3">
    <name type="scientific">Lepidopterella palustris CBS 459.81</name>
    <dbReference type="NCBI Taxonomy" id="1314670"/>
    <lineage>
        <taxon>Eukaryota</taxon>
        <taxon>Fungi</taxon>
        <taxon>Dikarya</taxon>
        <taxon>Ascomycota</taxon>
        <taxon>Pezizomycotina</taxon>
        <taxon>Dothideomycetes</taxon>
        <taxon>Pleosporomycetidae</taxon>
        <taxon>Mytilinidiales</taxon>
        <taxon>Argynnaceae</taxon>
        <taxon>Lepidopterella</taxon>
    </lineage>
</organism>
<feature type="region of interest" description="Disordered" evidence="1">
    <location>
        <begin position="99"/>
        <end position="127"/>
    </location>
</feature>